<evidence type="ECO:0000259" key="2">
    <source>
        <dbReference type="Pfam" id="PF24707"/>
    </source>
</evidence>
<feature type="compositionally biased region" description="Polar residues" evidence="1">
    <location>
        <begin position="436"/>
        <end position="466"/>
    </location>
</feature>
<feature type="region of interest" description="Disordered" evidence="1">
    <location>
        <begin position="813"/>
        <end position="896"/>
    </location>
</feature>
<dbReference type="EMBL" id="OZ004260">
    <property type="protein sequence ID" value="CAK7920477.1"/>
    <property type="molecule type" value="Genomic_DNA"/>
</dbReference>
<feature type="compositionally biased region" description="Low complexity" evidence="1">
    <location>
        <begin position="500"/>
        <end position="516"/>
    </location>
</feature>
<feature type="region of interest" description="Disordered" evidence="1">
    <location>
        <begin position="684"/>
        <end position="718"/>
    </location>
</feature>
<feature type="compositionally biased region" description="Basic residues" evidence="1">
    <location>
        <begin position="874"/>
        <end position="891"/>
    </location>
</feature>
<dbReference type="Pfam" id="PF24707">
    <property type="entry name" value="Swc3"/>
    <property type="match status" value="1"/>
</dbReference>
<dbReference type="InterPro" id="IPR057558">
    <property type="entry name" value="Swc3_dom"/>
</dbReference>
<keyword evidence="5" id="KW-1185">Reference proteome</keyword>
<gene>
    <name evidence="4" type="ORF">CAAN4_H02718</name>
</gene>
<feature type="compositionally biased region" description="Polar residues" evidence="1">
    <location>
        <begin position="292"/>
        <end position="314"/>
    </location>
</feature>
<dbReference type="InterPro" id="IPR037651">
    <property type="entry name" value="Swc3"/>
</dbReference>
<dbReference type="PANTHER" id="PTHR28108">
    <property type="entry name" value="SWR1-COMPLEX PROTEIN 3"/>
    <property type="match status" value="1"/>
</dbReference>
<name>A0ABP0EKW8_9ASCO</name>
<dbReference type="PANTHER" id="PTHR28108:SF1">
    <property type="entry name" value="SWR1-COMPLEX PROTEIN 3"/>
    <property type="match status" value="1"/>
</dbReference>
<evidence type="ECO:0000256" key="1">
    <source>
        <dbReference type="SAM" id="MobiDB-lite"/>
    </source>
</evidence>
<accession>A0ABP0EKW8</accession>
<sequence length="1165" mass="127583">MAPRIRRRITNAKREEIEKQEKEISSAIVRPFEILSNLPVSFNPPPNGHYEDVLKQPLTIKDTGVLYRSLMKSRENYMQTAPMFKLYWLKLTAHAKKLQQMELENRSTKGKSTDPVFQRKPILGTEVSARDVMVKLCDAAIDLGPHTFDIRLFIAKDKRSDKDKEKSKEEIKREKEKEKERLKLEKEKEKAKEKESSKGKNELGQNSIQSQISMGPPTTTPNASASPKVPTTSPAPDTLSSTTNNTGPSESGKSIDPKQQSEVPPSTIQAQSPNPLGQPNEKSPDVKDRPSTFKTNAQTTADPSNAQASIVTVSPNPPTAYGKIAKTNSPQFPPKTSSPSSSTSNVINSSEKIPIASPIISTSNSSQITAPIASAQTPTPSSNDSQSMTQTPSTTTPASRSQVEPAALSSNPAQQYLQPSSSSQTSTEQEKSSPSVNPQPTTSSRPQINQRQSLPGQYTQSHSSADGSPGLSVSTSQTSTTQGTNGQVPPLKPFSAQVNSTQGQQTPTYTSQSTTTPIQGSVPGGYSSHSTATNSTQSSGPFGQQVPAPQGYPPRGPQIQGQNIQGTPGQGSLVQGPLIQGTPVQSLSLQGPPVQGPARQGPPIQGPPVQGPPVQGPSNAPPPRSDPNNMQSAENTIMIANLNAIARVDQSLNSLMKIVASGAASPQQIIRFQGYIQRAREMGPQPHHSQLLNMRRPAPPPQPKKPPKEKRTYNTKKSSVAKELKLTAFQEKYLNNATILFEFVDNPNVRYALPKDVICEVTKEPKPPVDEDDEQETDILLSFIWIHNSIEVEKYEEQLAKYEAAVKEREEAEEAKRKKEEEDAKKEKEEEEEARRKAQEDLEKNKEGESVENNEVKKEEVEEVEKSTPNLRASRTKRKAAPPPKKPKPLKKLVPPTEPDIKFTCMSFSIRNVPGRFVPILLNSAKPLESVQKNMSNIIAKGTPMSNYYLWYQVDGKQDEALAESLRVELNQEEKKMNGVVYTSSSAADEANIKKRKQKEEKEEKQRLKKMKKMEQLKQKSALKLEPGSSDGTPVATDKNDTTTSEQSLANGKAPSTEPSPASAEVTRETNGTSESGKPEETSSSVMTSNPQTDLLSQSSTPQPFITPSPQIDTPKKEEVQSESVQDLHPETQSPKIDQQPKDVEPKDIEPKDIEPKLEQGDSTI</sequence>
<dbReference type="InterPro" id="IPR058986">
    <property type="entry name" value="Swc3_C"/>
</dbReference>
<feature type="compositionally biased region" description="Polar residues" evidence="1">
    <location>
        <begin position="359"/>
        <end position="384"/>
    </location>
</feature>
<feature type="compositionally biased region" description="Polar residues" evidence="1">
    <location>
        <begin position="1069"/>
        <end position="1112"/>
    </location>
</feature>
<feature type="compositionally biased region" description="Pro residues" evidence="1">
    <location>
        <begin position="604"/>
        <end position="625"/>
    </location>
</feature>
<proteinExistence type="predicted"/>
<feature type="compositionally biased region" description="Low complexity" evidence="1">
    <location>
        <begin position="472"/>
        <end position="488"/>
    </location>
</feature>
<organism evidence="4 5">
    <name type="scientific">[Candida] anglica</name>
    <dbReference type="NCBI Taxonomy" id="148631"/>
    <lineage>
        <taxon>Eukaryota</taxon>
        <taxon>Fungi</taxon>
        <taxon>Dikarya</taxon>
        <taxon>Ascomycota</taxon>
        <taxon>Saccharomycotina</taxon>
        <taxon>Pichiomycetes</taxon>
        <taxon>Debaryomycetaceae</taxon>
        <taxon>Kurtzmaniella</taxon>
    </lineage>
</organism>
<feature type="compositionally biased region" description="Low complexity" evidence="1">
    <location>
        <begin position="334"/>
        <end position="350"/>
    </location>
</feature>
<feature type="domain" description="Swc3 C-terminal" evidence="3">
    <location>
        <begin position="722"/>
        <end position="831"/>
    </location>
</feature>
<feature type="compositionally biased region" description="Polar residues" evidence="1">
    <location>
        <begin position="222"/>
        <end position="281"/>
    </location>
</feature>
<feature type="region of interest" description="Disordered" evidence="1">
    <location>
        <begin position="159"/>
        <end position="631"/>
    </location>
</feature>
<evidence type="ECO:0008006" key="6">
    <source>
        <dbReference type="Google" id="ProtNLM"/>
    </source>
</evidence>
<dbReference type="Pfam" id="PF26242">
    <property type="entry name" value="Swc3_C"/>
    <property type="match status" value="2"/>
</dbReference>
<feature type="domain" description="Swc3 C-terminal" evidence="3">
    <location>
        <begin position="856"/>
        <end position="972"/>
    </location>
</feature>
<feature type="region of interest" description="Disordered" evidence="1">
    <location>
        <begin position="987"/>
        <end position="1165"/>
    </location>
</feature>
<feature type="compositionally biased region" description="Basic and acidic residues" evidence="1">
    <location>
        <begin position="1139"/>
        <end position="1165"/>
    </location>
</feature>
<dbReference type="Proteomes" id="UP001497600">
    <property type="component" value="Chromosome H"/>
</dbReference>
<evidence type="ECO:0000313" key="5">
    <source>
        <dbReference type="Proteomes" id="UP001497600"/>
    </source>
</evidence>
<feature type="compositionally biased region" description="Polar residues" evidence="1">
    <location>
        <begin position="527"/>
        <end position="542"/>
    </location>
</feature>
<reference evidence="4 5" key="1">
    <citation type="submission" date="2024-01" db="EMBL/GenBank/DDBJ databases">
        <authorList>
            <consortium name="Genoscope - CEA"/>
            <person name="William W."/>
        </authorList>
    </citation>
    <scope>NUCLEOTIDE SEQUENCE [LARGE SCALE GENOMIC DNA]</scope>
    <source>
        <strain evidence="4 5">29B2s-10</strain>
    </source>
</reference>
<feature type="compositionally biased region" description="Polar residues" evidence="1">
    <location>
        <begin position="408"/>
        <end position="418"/>
    </location>
</feature>
<evidence type="ECO:0000313" key="4">
    <source>
        <dbReference type="EMBL" id="CAK7920477.1"/>
    </source>
</evidence>
<feature type="compositionally biased region" description="Basic and acidic residues" evidence="1">
    <location>
        <begin position="813"/>
        <end position="866"/>
    </location>
</feature>
<feature type="compositionally biased region" description="Polar residues" evidence="1">
    <location>
        <begin position="204"/>
        <end position="213"/>
    </location>
</feature>
<feature type="compositionally biased region" description="Low complexity" evidence="1">
    <location>
        <begin position="385"/>
        <end position="402"/>
    </location>
</feature>
<protein>
    <recommendedName>
        <fullName evidence="6">SWR1-complex protein 3</fullName>
    </recommendedName>
</protein>
<feature type="compositionally biased region" description="Basic and acidic residues" evidence="1">
    <location>
        <begin position="159"/>
        <end position="201"/>
    </location>
</feature>
<feature type="compositionally biased region" description="Low complexity" evidence="1">
    <location>
        <begin position="419"/>
        <end position="435"/>
    </location>
</feature>
<feature type="compositionally biased region" description="Basic and acidic residues" evidence="1">
    <location>
        <begin position="1114"/>
        <end position="1130"/>
    </location>
</feature>
<feature type="compositionally biased region" description="Basic and acidic residues" evidence="1">
    <location>
        <begin position="282"/>
        <end position="291"/>
    </location>
</feature>
<feature type="compositionally biased region" description="Polar residues" evidence="1">
    <location>
        <begin position="559"/>
        <end position="573"/>
    </location>
</feature>
<evidence type="ECO:0000259" key="3">
    <source>
        <dbReference type="Pfam" id="PF26242"/>
    </source>
</evidence>
<feature type="domain" description="SWR1-complex protein 3" evidence="2">
    <location>
        <begin position="30"/>
        <end position="159"/>
    </location>
</feature>